<dbReference type="InterPro" id="IPR013783">
    <property type="entry name" value="Ig-like_fold"/>
</dbReference>
<evidence type="ECO:0000256" key="1">
    <source>
        <dbReference type="SAM" id="SignalP"/>
    </source>
</evidence>
<comment type="caution">
    <text evidence="3">The sequence shown here is derived from an EMBL/GenBank/DDBJ whole genome shotgun (WGS) entry which is preliminary data.</text>
</comment>
<proteinExistence type="predicted"/>
<keyword evidence="1" id="KW-0732">Signal</keyword>
<organism evidence="3 4">
    <name type="scientific">Microbacterium aoyamense</name>
    <dbReference type="NCBI Taxonomy" id="344166"/>
    <lineage>
        <taxon>Bacteria</taxon>
        <taxon>Bacillati</taxon>
        <taxon>Actinomycetota</taxon>
        <taxon>Actinomycetes</taxon>
        <taxon>Micrococcales</taxon>
        <taxon>Microbacteriaceae</taxon>
        <taxon>Microbacterium</taxon>
    </lineage>
</organism>
<protein>
    <recommendedName>
        <fullName evidence="2">Ig-like domain-containing protein</fullName>
    </recommendedName>
</protein>
<reference evidence="4" key="1">
    <citation type="journal article" date="2019" name="Int. J. Syst. Evol. Microbiol.">
        <title>The Global Catalogue of Microorganisms (GCM) 10K type strain sequencing project: providing services to taxonomists for standard genome sequencing and annotation.</title>
        <authorList>
            <consortium name="The Broad Institute Genomics Platform"/>
            <consortium name="The Broad Institute Genome Sequencing Center for Infectious Disease"/>
            <person name="Wu L."/>
            <person name="Ma J."/>
        </authorList>
    </citation>
    <scope>NUCLEOTIDE SEQUENCE [LARGE SCALE GENOMIC DNA]</scope>
    <source>
        <strain evidence="4">JCM 14900</strain>
    </source>
</reference>
<keyword evidence="4" id="KW-1185">Reference proteome</keyword>
<dbReference type="InterPro" id="IPR022038">
    <property type="entry name" value="Ig-like_bact"/>
</dbReference>
<dbReference type="Proteomes" id="UP001501343">
    <property type="component" value="Unassembled WGS sequence"/>
</dbReference>
<dbReference type="EMBL" id="BAAAOF010000002">
    <property type="protein sequence ID" value="GAA1919864.1"/>
    <property type="molecule type" value="Genomic_DNA"/>
</dbReference>
<feature type="signal peptide" evidence="1">
    <location>
        <begin position="1"/>
        <end position="26"/>
    </location>
</feature>
<evidence type="ECO:0000313" key="3">
    <source>
        <dbReference type="EMBL" id="GAA1919864.1"/>
    </source>
</evidence>
<feature type="chain" id="PRO_5045038141" description="Ig-like domain-containing protein" evidence="1">
    <location>
        <begin position="27"/>
        <end position="547"/>
    </location>
</feature>
<evidence type="ECO:0000313" key="4">
    <source>
        <dbReference type="Proteomes" id="UP001501343"/>
    </source>
</evidence>
<dbReference type="Gene3D" id="2.60.40.10">
    <property type="entry name" value="Immunoglobulins"/>
    <property type="match status" value="1"/>
</dbReference>
<name>A0ABP5ASL0_9MICO</name>
<dbReference type="Pfam" id="PF13750">
    <property type="entry name" value="Big_3_3"/>
    <property type="match status" value="1"/>
</dbReference>
<evidence type="ECO:0000259" key="2">
    <source>
        <dbReference type="Pfam" id="PF13750"/>
    </source>
</evidence>
<dbReference type="RefSeq" id="WP_248146147.1">
    <property type="nucleotide sequence ID" value="NZ_BAAAOF010000002.1"/>
</dbReference>
<accession>A0ABP5ASL0</accession>
<gene>
    <name evidence="3" type="ORF">GCM10009775_10580</name>
</gene>
<feature type="domain" description="Ig-like" evidence="2">
    <location>
        <begin position="347"/>
        <end position="419"/>
    </location>
</feature>
<sequence>MRSAHKLGLAAAAAGAMILAPLPALAAEDDSEATGTLTVTRFDDRYADGLFDTSQASPNGDVDRLNSDGPAQLVDVDGKRWYISADADGLYRFENVPVGPAKLYLGHPNDPAREAFFDATGAVASTDIRRMPTTQFWGAQGTLDVVIDADGEERLIGMTAIKASAKVSLDEAPVSGAQLEFWSGGEWLAASEYAGLPGGYAVLDGYNEVTHMPGELGLRVTAPAGYAVKSVEAFTGSAPLSYPDIAMTLTERDGAYWVDSRELPLYFFGAGFHVTLEETPDTVKPVATLVSPTTAGPFQTLNLQVDATDDRGLDRIVANIYKDGKLVKSTQTAGDGATAATHTASVSLPDGAYTVKYNASDLAGNVAQTGTFAFAIDRTAPTVTVKDGATYTNGANGVYGLVSFKLSDAGKIDKVVLNGKVKDLTNSQWSDLNYVKPGVFGAVEGVNTLVAYDVAGNTTTVTFTLDGTGPTVTVKDGSNGAAQSFKLYDANKVDKVTLNGVSKDLTNNVWSDVNGVKPGTFGAVSGLNTLVAYDVFGNMTTVRFTLD</sequence>